<evidence type="ECO:0000313" key="3">
    <source>
        <dbReference type="Proteomes" id="UP001526430"/>
    </source>
</evidence>
<evidence type="ECO:0000256" key="1">
    <source>
        <dbReference type="SAM" id="MobiDB-lite"/>
    </source>
</evidence>
<sequence>MPDRNPPGPRVPGPLLPQEPAPVSRRAHLLAARHLWPARAALMDLFLALRAETDAAMGGSAPAAYGKPYPYGYCREITLHVFEALQRRMERPGCRGSRALQAFLAKGGEGRCVWGILRDTYFQTALQFGALYVDVANDTVDPAKPRVEILPMAEAGLEPVRDAFHFAGIAKSYWGMTLYANHALPALAPVVPMIGVMPDGAVSFPSATVYMAGLFLRDGFRLAEEWLASAPPPPEGVIALLRSRLSAGGLAAHPETGGKAALAACRDARARGLASDPKWVAACLAECERFGAGGNAPNSEPIATPVAETRAMSTITFEGRSFALDTLSEAARAQVAGIQFVEGEIARLQARLAAMQTARNAYVEALRAALPAE</sequence>
<name>A0ABT3NXC8_9PROT</name>
<feature type="region of interest" description="Disordered" evidence="1">
    <location>
        <begin position="1"/>
        <end position="20"/>
    </location>
</feature>
<dbReference type="EMBL" id="JAPFQI010000011">
    <property type="protein sequence ID" value="MCW8086827.1"/>
    <property type="molecule type" value="Genomic_DNA"/>
</dbReference>
<proteinExistence type="predicted"/>
<comment type="caution">
    <text evidence="2">The sequence shown here is derived from an EMBL/GenBank/DDBJ whole genome shotgun (WGS) entry which is preliminary data.</text>
</comment>
<gene>
    <name evidence="2" type="ORF">OF850_14415</name>
</gene>
<keyword evidence="3" id="KW-1185">Reference proteome</keyword>
<protein>
    <submittedName>
        <fullName evidence="2">DUF6447 family protein</fullName>
    </submittedName>
</protein>
<dbReference type="Proteomes" id="UP001526430">
    <property type="component" value="Unassembled WGS sequence"/>
</dbReference>
<reference evidence="2 3" key="1">
    <citation type="submission" date="2022-10" db="EMBL/GenBank/DDBJ databases">
        <title>Roseococcus glaciei nov., sp. nov., isolated from glacier.</title>
        <authorList>
            <person name="Liu Q."/>
            <person name="Xin Y.-H."/>
        </authorList>
    </citation>
    <scope>NUCLEOTIDE SEQUENCE [LARGE SCALE GENOMIC DNA]</scope>
    <source>
        <strain evidence="2 3">MDT2-1-1</strain>
    </source>
</reference>
<dbReference type="RefSeq" id="WP_301590953.1">
    <property type="nucleotide sequence ID" value="NZ_JAPFQI010000011.1"/>
</dbReference>
<organism evidence="2 3">
    <name type="scientific">Sabulicella glaciei</name>
    <dbReference type="NCBI Taxonomy" id="2984948"/>
    <lineage>
        <taxon>Bacteria</taxon>
        <taxon>Pseudomonadati</taxon>
        <taxon>Pseudomonadota</taxon>
        <taxon>Alphaproteobacteria</taxon>
        <taxon>Acetobacterales</taxon>
        <taxon>Acetobacteraceae</taxon>
        <taxon>Sabulicella</taxon>
    </lineage>
</organism>
<evidence type="ECO:0000313" key="2">
    <source>
        <dbReference type="EMBL" id="MCW8086827.1"/>
    </source>
</evidence>
<accession>A0ABT3NXC8</accession>